<reference evidence="2" key="1">
    <citation type="submission" date="2015-01" db="EMBL/GenBank/DDBJ databases">
        <authorList>
            <person name="MANFREDI Pablo"/>
        </authorList>
    </citation>
    <scope>NUCLEOTIDE SEQUENCE [LARGE SCALE GENOMIC DNA]</scope>
    <source>
        <strain evidence="2">Cc11</strain>
    </source>
</reference>
<organism evidence="1 2">
    <name type="scientific">Capnocytophaga canimorsus</name>
    <dbReference type="NCBI Taxonomy" id="28188"/>
    <lineage>
        <taxon>Bacteria</taxon>
        <taxon>Pseudomonadati</taxon>
        <taxon>Bacteroidota</taxon>
        <taxon>Flavobacteriia</taxon>
        <taxon>Flavobacteriales</taxon>
        <taxon>Flavobacteriaceae</taxon>
        <taxon>Capnocytophaga</taxon>
    </lineage>
</organism>
<evidence type="ECO:0000313" key="1">
    <source>
        <dbReference type="EMBL" id="CEN53228.1"/>
    </source>
</evidence>
<accession>A0A0B7ITH5</accession>
<sequence>MCCYFLALTPVHSLWHWATEESHHCSEVSHAHPSDDESSTCNYCDFILSEQTKHLEAVIASFDFSIEWITSPTTTLPNYYQELPHKLILGCSSLRAPPIC</sequence>
<name>A0A0B7ITH5_9FLAO</name>
<dbReference type="EMBL" id="CDOK01000218">
    <property type="protein sequence ID" value="CEN53228.1"/>
    <property type="molecule type" value="Genomic_DNA"/>
</dbReference>
<evidence type="ECO:0000313" key="2">
    <source>
        <dbReference type="Proteomes" id="UP000039370"/>
    </source>
</evidence>
<protein>
    <submittedName>
        <fullName evidence="1">Uncharacterized protein</fullName>
    </submittedName>
</protein>
<proteinExistence type="predicted"/>
<gene>
    <name evidence="1" type="ORF">CCAN11_700008</name>
</gene>
<dbReference type="Proteomes" id="UP000039370">
    <property type="component" value="Unassembled WGS sequence"/>
</dbReference>
<dbReference type="AlphaFoldDB" id="A0A0B7ITH5"/>